<dbReference type="Proteomes" id="UP000282892">
    <property type="component" value="Chromosome"/>
</dbReference>
<name>A0A3Q9QTN9_9BACI</name>
<keyword evidence="3" id="KW-1185">Reference proteome</keyword>
<keyword evidence="1" id="KW-0812">Transmembrane</keyword>
<evidence type="ECO:0000256" key="1">
    <source>
        <dbReference type="SAM" id="Phobius"/>
    </source>
</evidence>
<dbReference type="KEGG" id="nmk:CHR53_07645"/>
<dbReference type="STRING" id="1193713.GCA_001636315_03971"/>
<dbReference type="Pfam" id="PF13075">
    <property type="entry name" value="DUF3939"/>
    <property type="match status" value="1"/>
</dbReference>
<keyword evidence="1" id="KW-0472">Membrane</keyword>
<keyword evidence="1" id="KW-1133">Transmembrane helix</keyword>
<evidence type="ECO:0000313" key="2">
    <source>
        <dbReference type="EMBL" id="AZU61137.1"/>
    </source>
</evidence>
<accession>A0A3Q9QTN9</accession>
<proteinExistence type="predicted"/>
<dbReference type="AlphaFoldDB" id="A0A3Q9QTN9"/>
<gene>
    <name evidence="2" type="ORF">CHR53_07645</name>
</gene>
<feature type="transmembrane region" description="Helical" evidence="1">
    <location>
        <begin position="6"/>
        <end position="26"/>
    </location>
</feature>
<reference evidence="2 3" key="1">
    <citation type="submission" date="2017-07" db="EMBL/GenBank/DDBJ databases">
        <title>The complete genome sequence of Bacillus mesonae strain H20-5, an efficient strain improving plant abiotic stress resistance.</title>
        <authorList>
            <person name="Kim S.Y."/>
            <person name="Song H."/>
            <person name="Sang M.K."/>
            <person name="Weon H.-Y."/>
            <person name="Song J."/>
        </authorList>
    </citation>
    <scope>NUCLEOTIDE SEQUENCE [LARGE SCALE GENOMIC DNA]</scope>
    <source>
        <strain evidence="2 3">H20-5</strain>
    </source>
</reference>
<evidence type="ECO:0000313" key="3">
    <source>
        <dbReference type="Proteomes" id="UP000282892"/>
    </source>
</evidence>
<organism evidence="2 3">
    <name type="scientific">Neobacillus mesonae</name>
    <dbReference type="NCBI Taxonomy" id="1193713"/>
    <lineage>
        <taxon>Bacteria</taxon>
        <taxon>Bacillati</taxon>
        <taxon>Bacillota</taxon>
        <taxon>Bacilli</taxon>
        <taxon>Bacillales</taxon>
        <taxon>Bacillaceae</taxon>
        <taxon>Neobacillus</taxon>
    </lineage>
</organism>
<evidence type="ECO:0008006" key="4">
    <source>
        <dbReference type="Google" id="ProtNLM"/>
    </source>
</evidence>
<sequence length="188" mass="22053">MNPLSFSWIFGIIFTVFVVYFIIKFFTPPNQKGIKNEQAAAKNYPTIDVTLDDVRMAIRKFSECLPKGVYRTILVKDDHSIDFHQLAPILGGIPTKKFYMSKETYDLFEEDERHIPPAMDMVQKAVDLYVEERKEFPILSYDPQRRVNYYQLLREKYLKAAPEIQFYITELDGLITHNRPEKKGTSQS</sequence>
<dbReference type="OrthoDB" id="2352834at2"/>
<dbReference type="InterPro" id="IPR025071">
    <property type="entry name" value="DUF3939"/>
</dbReference>
<protein>
    <recommendedName>
        <fullName evidence="4">DUF3939 domain-containing protein</fullName>
    </recommendedName>
</protein>
<dbReference type="RefSeq" id="WP_127486015.1">
    <property type="nucleotide sequence ID" value="NZ_CP022572.1"/>
</dbReference>
<dbReference type="EMBL" id="CP022572">
    <property type="protein sequence ID" value="AZU61137.1"/>
    <property type="molecule type" value="Genomic_DNA"/>
</dbReference>